<dbReference type="GO" id="GO:0022857">
    <property type="term" value="F:transmembrane transporter activity"/>
    <property type="evidence" value="ECO:0007669"/>
    <property type="project" value="InterPro"/>
</dbReference>
<comment type="caution">
    <text evidence="9">The sequence shown here is derived from an EMBL/GenBank/DDBJ whole genome shotgun (WGS) entry which is preliminary data.</text>
</comment>
<keyword evidence="3" id="KW-0813">Transport</keyword>
<keyword evidence="5 8" id="KW-0812">Transmembrane</keyword>
<feature type="transmembrane region" description="Helical" evidence="8">
    <location>
        <begin position="105"/>
        <end position="127"/>
    </location>
</feature>
<evidence type="ECO:0000313" key="10">
    <source>
        <dbReference type="Proteomes" id="UP000004217"/>
    </source>
</evidence>
<evidence type="ECO:0000256" key="1">
    <source>
        <dbReference type="ARBA" id="ARBA00004651"/>
    </source>
</evidence>
<dbReference type="GO" id="GO:0033214">
    <property type="term" value="P:siderophore-iron import into cell"/>
    <property type="evidence" value="ECO:0007669"/>
    <property type="project" value="TreeGrafter"/>
</dbReference>
<dbReference type="Pfam" id="PF01032">
    <property type="entry name" value="FecCD"/>
    <property type="match status" value="1"/>
</dbReference>
<protein>
    <submittedName>
        <fullName evidence="9">ABC transporter, membrane spanning protein (Iron)</fullName>
    </submittedName>
</protein>
<dbReference type="PANTHER" id="PTHR30472:SF24">
    <property type="entry name" value="FERRIC ENTEROBACTIN TRANSPORT SYSTEM PERMEASE PROTEIN FEPG"/>
    <property type="match status" value="1"/>
</dbReference>
<dbReference type="GO" id="GO:0005886">
    <property type="term" value="C:plasma membrane"/>
    <property type="evidence" value="ECO:0007669"/>
    <property type="project" value="UniProtKB-SubCell"/>
</dbReference>
<dbReference type="RefSeq" id="WP_007498412.1">
    <property type="nucleotide sequence ID" value="NZ_AGBF01000082.1"/>
</dbReference>
<dbReference type="AlphaFoldDB" id="G2GFM6"/>
<dbReference type="SUPFAM" id="SSF81345">
    <property type="entry name" value="ABC transporter involved in vitamin B12 uptake, BtuC"/>
    <property type="match status" value="1"/>
</dbReference>
<evidence type="ECO:0000256" key="2">
    <source>
        <dbReference type="ARBA" id="ARBA00007935"/>
    </source>
</evidence>
<comment type="subcellular location">
    <subcellularLocation>
        <location evidence="1">Cell membrane</location>
        <topology evidence="1">Multi-pass membrane protein</topology>
    </subcellularLocation>
</comment>
<dbReference type="PANTHER" id="PTHR30472">
    <property type="entry name" value="FERRIC ENTEROBACTIN TRANSPORT SYSTEM PERMEASE PROTEIN"/>
    <property type="match status" value="1"/>
</dbReference>
<proteinExistence type="inferred from homology"/>
<dbReference type="Gene3D" id="1.10.3470.10">
    <property type="entry name" value="ABC transporter involved in vitamin B12 uptake, BtuC"/>
    <property type="match status" value="1"/>
</dbReference>
<dbReference type="Proteomes" id="UP000004217">
    <property type="component" value="Unassembled WGS sequence"/>
</dbReference>
<dbReference type="EMBL" id="AGBF01000082">
    <property type="protein sequence ID" value="EGX57682.1"/>
    <property type="molecule type" value="Genomic_DNA"/>
</dbReference>
<keyword evidence="10" id="KW-1185">Reference proteome</keyword>
<evidence type="ECO:0000256" key="3">
    <source>
        <dbReference type="ARBA" id="ARBA00022448"/>
    </source>
</evidence>
<gene>
    <name evidence="9" type="ORF">SZN_21551</name>
</gene>
<dbReference type="OrthoDB" id="4455417at2"/>
<sequence length="164" mass="16686">MLTAGEQSAAHAAVWGAGSLNGTTWEQTDTGGLLVTLVMCASVPLYRPMRQMELGDDSARASGVHVEPVRLALVLTGVGPTAAVSAFAGPIAFVALAAPRIARHLTGASAAAPFTSALVGALLLSAADHTGQNLLPVGLVTVVLGGGYLLHLIDRQTRLSARRA</sequence>
<evidence type="ECO:0000256" key="8">
    <source>
        <dbReference type="SAM" id="Phobius"/>
    </source>
</evidence>
<evidence type="ECO:0000256" key="4">
    <source>
        <dbReference type="ARBA" id="ARBA00022475"/>
    </source>
</evidence>
<dbReference type="InterPro" id="IPR037294">
    <property type="entry name" value="ABC_BtuC-like"/>
</dbReference>
<keyword evidence="6 8" id="KW-1133">Transmembrane helix</keyword>
<dbReference type="InterPro" id="IPR000522">
    <property type="entry name" value="ABC_transptr_permease_BtuC"/>
</dbReference>
<feature type="transmembrane region" description="Helical" evidence="8">
    <location>
        <begin position="133"/>
        <end position="153"/>
    </location>
</feature>
<evidence type="ECO:0000256" key="7">
    <source>
        <dbReference type="ARBA" id="ARBA00023136"/>
    </source>
</evidence>
<reference evidence="9 10" key="1">
    <citation type="submission" date="2011-08" db="EMBL/GenBank/DDBJ databases">
        <authorList>
            <person name="Lin Y."/>
            <person name="Hao X."/>
            <person name="Johnstone L."/>
            <person name="Miller S.J."/>
            <person name="Wei G."/>
            <person name="Rensing C."/>
        </authorList>
    </citation>
    <scope>NUCLEOTIDE SEQUENCE [LARGE SCALE GENOMIC DNA]</scope>
    <source>
        <strain evidence="9 10">K42</strain>
    </source>
</reference>
<keyword evidence="7 8" id="KW-0472">Membrane</keyword>
<organism evidence="9 10">
    <name type="scientific">Streptomyces zinciresistens K42</name>
    <dbReference type="NCBI Taxonomy" id="700597"/>
    <lineage>
        <taxon>Bacteria</taxon>
        <taxon>Bacillati</taxon>
        <taxon>Actinomycetota</taxon>
        <taxon>Actinomycetes</taxon>
        <taxon>Kitasatosporales</taxon>
        <taxon>Streptomycetaceae</taxon>
        <taxon>Streptomyces</taxon>
    </lineage>
</organism>
<evidence type="ECO:0000256" key="6">
    <source>
        <dbReference type="ARBA" id="ARBA00022989"/>
    </source>
</evidence>
<accession>G2GFM6</accession>
<feature type="transmembrane region" description="Helical" evidence="8">
    <location>
        <begin position="71"/>
        <end position="98"/>
    </location>
</feature>
<comment type="similarity">
    <text evidence="2">Belongs to the binding-protein-dependent transport system permease family. FecCD subfamily.</text>
</comment>
<name>G2GFM6_9ACTN</name>
<evidence type="ECO:0000256" key="5">
    <source>
        <dbReference type="ARBA" id="ARBA00022692"/>
    </source>
</evidence>
<keyword evidence="4" id="KW-1003">Cell membrane</keyword>
<evidence type="ECO:0000313" key="9">
    <source>
        <dbReference type="EMBL" id="EGX57682.1"/>
    </source>
</evidence>